<comment type="caution">
    <text evidence="1">The sequence shown here is derived from an EMBL/GenBank/DDBJ whole genome shotgun (WGS) entry which is preliminary data.</text>
</comment>
<dbReference type="Proteomes" id="UP000526501">
    <property type="component" value="Unassembled WGS sequence"/>
</dbReference>
<organism evidence="1 2">
    <name type="scientific">Pelagicoccus albus</name>
    <dbReference type="NCBI Taxonomy" id="415222"/>
    <lineage>
        <taxon>Bacteria</taxon>
        <taxon>Pseudomonadati</taxon>
        <taxon>Verrucomicrobiota</taxon>
        <taxon>Opitutia</taxon>
        <taxon>Puniceicoccales</taxon>
        <taxon>Pelagicoccaceae</taxon>
        <taxon>Pelagicoccus</taxon>
    </lineage>
</organism>
<sequence length="170" mass="19124">MKISSIQLKLFLVFVTALAVYESARAHDLLQVSVDVWKTEEGIKLQVVQASRSALWGCLEETGGRTVLGPRQFDKVKAPFEECFSEYFQVLDSGGDELSAKTVSARLTREGHVEVILDYETSNSPCVLEAVFFDRFKEGIETRAIVSIWDGQKIVSRKWLLRDDASFAID</sequence>
<accession>A0A7X1B838</accession>
<dbReference type="EMBL" id="JACHVC010000008">
    <property type="protein sequence ID" value="MBC2606120.1"/>
    <property type="molecule type" value="Genomic_DNA"/>
</dbReference>
<keyword evidence="2" id="KW-1185">Reference proteome</keyword>
<protein>
    <submittedName>
        <fullName evidence="1">Uncharacterized protein</fullName>
    </submittedName>
</protein>
<evidence type="ECO:0000313" key="1">
    <source>
        <dbReference type="EMBL" id="MBC2606120.1"/>
    </source>
</evidence>
<evidence type="ECO:0000313" key="2">
    <source>
        <dbReference type="Proteomes" id="UP000526501"/>
    </source>
</evidence>
<dbReference type="AlphaFoldDB" id="A0A7X1B838"/>
<name>A0A7X1B838_9BACT</name>
<proteinExistence type="predicted"/>
<reference evidence="1 2" key="1">
    <citation type="submission" date="2020-07" db="EMBL/GenBank/DDBJ databases">
        <authorList>
            <person name="Feng X."/>
        </authorList>
    </citation>
    <scope>NUCLEOTIDE SEQUENCE [LARGE SCALE GENOMIC DNA]</scope>
    <source>
        <strain evidence="1 2">JCM23202</strain>
    </source>
</reference>
<gene>
    <name evidence="1" type="ORF">H5P27_08685</name>
</gene>
<dbReference type="RefSeq" id="WP_185660013.1">
    <property type="nucleotide sequence ID" value="NZ_CAWPOO010000008.1"/>
</dbReference>